<sequence>MEYFDVLTEEGLPAGRKKERTQVHRDGDWHGASRVWLVRYRKGGHGAEVLLQRRSPEKDSYPGLWDVSAAGHVSAGGNYLETAVRETEEELGVCLEPSELTFLFSLKSETIWNFRGESFTDREFHQIFLARKDVEPEKLSLQKEEVAEVRWMDAEELYYALKEERIASCIHWEEYERLYPILCRE</sequence>
<keyword evidence="3" id="KW-1185">Reference proteome</keyword>
<dbReference type="Pfam" id="PF00293">
    <property type="entry name" value="NUDIX"/>
    <property type="match status" value="1"/>
</dbReference>
<name>A0AAP4BD48_9FIRM</name>
<evidence type="ECO:0000259" key="1">
    <source>
        <dbReference type="PROSITE" id="PS51462"/>
    </source>
</evidence>
<dbReference type="RefSeq" id="WP_283231925.1">
    <property type="nucleotide sequence ID" value="NZ_JASGBQ010000037.1"/>
</dbReference>
<proteinExistence type="predicted"/>
<dbReference type="CDD" id="cd04692">
    <property type="entry name" value="NUDIX_Hydrolase"/>
    <property type="match status" value="1"/>
</dbReference>
<evidence type="ECO:0000313" key="2">
    <source>
        <dbReference type="EMBL" id="MDI9243517.1"/>
    </source>
</evidence>
<dbReference type="PANTHER" id="PTHR10885:SF20">
    <property type="entry name" value="NUDIX HYDROLASE DOMAIN-CONTAINING PROTEIN"/>
    <property type="match status" value="1"/>
</dbReference>
<dbReference type="AlphaFoldDB" id="A0AAP4BD48"/>
<dbReference type="PROSITE" id="PS51462">
    <property type="entry name" value="NUDIX"/>
    <property type="match status" value="1"/>
</dbReference>
<protein>
    <submittedName>
        <fullName evidence="2">NUDIX domain-containing protein</fullName>
    </submittedName>
</protein>
<dbReference type="EMBL" id="JASGBQ010000037">
    <property type="protein sequence ID" value="MDI9243517.1"/>
    <property type="molecule type" value="Genomic_DNA"/>
</dbReference>
<dbReference type="PANTHER" id="PTHR10885">
    <property type="entry name" value="ISOPENTENYL-DIPHOSPHATE DELTA-ISOMERASE"/>
    <property type="match status" value="1"/>
</dbReference>
<dbReference type="GO" id="GO:0009240">
    <property type="term" value="P:isopentenyl diphosphate biosynthetic process"/>
    <property type="evidence" value="ECO:0007669"/>
    <property type="project" value="TreeGrafter"/>
</dbReference>
<dbReference type="GO" id="GO:0004452">
    <property type="term" value="F:isopentenyl-diphosphate delta-isomerase activity"/>
    <property type="evidence" value="ECO:0007669"/>
    <property type="project" value="TreeGrafter"/>
</dbReference>
<dbReference type="InterPro" id="IPR000086">
    <property type="entry name" value="NUDIX_hydrolase_dom"/>
</dbReference>
<dbReference type="Proteomes" id="UP001300383">
    <property type="component" value="Unassembled WGS sequence"/>
</dbReference>
<reference evidence="2 3" key="1">
    <citation type="submission" date="2023-05" db="EMBL/GenBank/DDBJ databases">
        <title>[ruminococcus] sp. nov., isolated from a pig farm feces dump.</title>
        <authorList>
            <person name="Chang Y.-H."/>
        </authorList>
    </citation>
    <scope>NUCLEOTIDE SEQUENCE [LARGE SCALE GENOMIC DNA]</scope>
    <source>
        <strain evidence="2 3">YH-rum2234</strain>
    </source>
</reference>
<accession>A0AAP4BD48</accession>
<dbReference type="Gene3D" id="3.90.79.10">
    <property type="entry name" value="Nucleoside Triphosphate Pyrophosphohydrolase"/>
    <property type="match status" value="1"/>
</dbReference>
<organism evidence="2 3">
    <name type="scientific">Fusibacillus kribbianus</name>
    <dbReference type="NCBI Taxonomy" id="3044208"/>
    <lineage>
        <taxon>Bacteria</taxon>
        <taxon>Bacillati</taxon>
        <taxon>Bacillota</taxon>
        <taxon>Clostridia</taxon>
        <taxon>Lachnospirales</taxon>
        <taxon>Lachnospiraceae</taxon>
        <taxon>Fusibacillus</taxon>
    </lineage>
</organism>
<dbReference type="SUPFAM" id="SSF55811">
    <property type="entry name" value="Nudix"/>
    <property type="match status" value="1"/>
</dbReference>
<feature type="domain" description="Nudix hydrolase" evidence="1">
    <location>
        <begin position="28"/>
        <end position="174"/>
    </location>
</feature>
<comment type="caution">
    <text evidence="2">The sequence shown here is derived from an EMBL/GenBank/DDBJ whole genome shotgun (WGS) entry which is preliminary data.</text>
</comment>
<evidence type="ECO:0000313" key="3">
    <source>
        <dbReference type="Proteomes" id="UP001300383"/>
    </source>
</evidence>
<dbReference type="InterPro" id="IPR015797">
    <property type="entry name" value="NUDIX_hydrolase-like_dom_sf"/>
</dbReference>
<gene>
    <name evidence="2" type="ORF">QJ036_13785</name>
</gene>
<dbReference type="GO" id="GO:0005737">
    <property type="term" value="C:cytoplasm"/>
    <property type="evidence" value="ECO:0007669"/>
    <property type="project" value="TreeGrafter"/>
</dbReference>